<gene>
    <name evidence="1" type="ORF">KUO17_23570</name>
</gene>
<evidence type="ECO:0000313" key="2">
    <source>
        <dbReference type="Proteomes" id="UP001106592"/>
    </source>
</evidence>
<proteinExistence type="predicted"/>
<organism evidence="1 2">
    <name type="scientific">Pseudomonas aegrilactucae</name>
    <dbReference type="NCBI Taxonomy" id="2854028"/>
    <lineage>
        <taxon>Bacteria</taxon>
        <taxon>Pseudomonadati</taxon>
        <taxon>Pseudomonadota</taxon>
        <taxon>Gammaproteobacteria</taxon>
        <taxon>Pseudomonadales</taxon>
        <taxon>Pseudomonadaceae</taxon>
        <taxon>Pseudomonas</taxon>
    </lineage>
</organism>
<dbReference type="Proteomes" id="UP001106592">
    <property type="component" value="Unassembled WGS sequence"/>
</dbReference>
<evidence type="ECO:0000313" key="1">
    <source>
        <dbReference type="EMBL" id="MBV6289968.1"/>
    </source>
</evidence>
<dbReference type="AlphaFoldDB" id="A0A9Q3AGK6"/>
<name>A0A9Q3AGK6_9PSED</name>
<protein>
    <recommendedName>
        <fullName evidence="3">BIG2 domain-containing protein</fullName>
    </recommendedName>
</protein>
<reference evidence="1" key="2">
    <citation type="journal article" date="2023" name="Plant Pathol.">
        <title>Dismantling and reorganizing Pseudomonas marginalis sensu#lato.</title>
        <authorList>
            <person name="Sawada H."/>
            <person name="Fujikawa T."/>
            <person name="Satou M."/>
        </authorList>
    </citation>
    <scope>NUCLEOTIDE SEQUENCE</scope>
    <source>
        <strain evidence="1">MAFF 301350</strain>
    </source>
</reference>
<keyword evidence="2" id="KW-1185">Reference proteome</keyword>
<dbReference type="EMBL" id="JAHTBI010000103">
    <property type="protein sequence ID" value="MBV6289968.1"/>
    <property type="molecule type" value="Genomic_DNA"/>
</dbReference>
<reference evidence="1" key="1">
    <citation type="journal article" date="2022" name="Int. J. Syst. Evol. Microbiol.">
        <title>Pseudomonas aegrilactucae sp. nov. and Pseudomonas morbosilactucae sp. nov., pathogens causing bacterial rot of lettuce in Japan.</title>
        <authorList>
            <person name="Sawada H."/>
            <person name="Fujikawa T."/>
            <person name="Satou M."/>
        </authorList>
    </citation>
    <scope>NUCLEOTIDE SEQUENCE</scope>
    <source>
        <strain evidence="1">MAFF 301350</strain>
    </source>
</reference>
<accession>A0A9Q3AGK6</accession>
<sequence length="750" mass="80547">MICIGWQAQFLQYRGSIAGNTAVNWCLYQLLACSCRSPIRGLAPADQRSSLQGSAIMTTDESATDMLEHSVSFEQLLHAYNQALAAPAADGEPSLLPLYIPNLKTAGARQYQVDRYVLDERGRGLLLMVQAYPGMALNDTLEVLDGHGQVLASAQISAGREDGHFSLFIPADLLQPGPLELVLAVTVAESGLRRTSVPVNVVVVPPPVIFGSGPPLLPAPLVDQADNGQLSPLLQQVALQIPGDGLFYGSYVTLNWLWRASTGRLIPGQASWDVSRNMAGRALTRQVVQALEPFSGGTLEVHYLVEHDDWAQPQASAITLLTIGEEPLAVPQVPDASNAALGIGALFSGFTVRVPAYPGMRWGDEVELHCVTVPAVSEPLLLNRPITQALVGTALDYRVDADYVRQHAGKQLLLSYTVWHYDGRAPTSDTVAVTVASLGPDRLPSVELGPLAAAGVNLGSFSGDLQLHVSPSEYLLPGLKYWIEATGTDVRGKPLTWLMADGLVVTSAQASQGVAVQAQRTALERLESDSLLNVRLQVAPEGQSRAQAIDCSALHLTISTFVFGPDHALHTNAYIIAKGRPPKVPNPESNAFYQRVPTGGRAPFSYRSSNTDVAWVDAKTGGVRAVGNGIANIIATDARGQTASYRLIISGVQCVQRKDGVFWSANVTSAERLWEFKALSVAQMRQFWDTYYPSEGCVTTALGWPASNYWTGDNVLANGNAWAFLLNAEYAEGVETAGWLKLPVLVRVAG</sequence>
<comment type="caution">
    <text evidence="1">The sequence shown here is derived from an EMBL/GenBank/DDBJ whole genome shotgun (WGS) entry which is preliminary data.</text>
</comment>
<dbReference type="RefSeq" id="WP_217977984.1">
    <property type="nucleotide sequence ID" value="NZ_JAHTBI010000103.1"/>
</dbReference>
<evidence type="ECO:0008006" key="3">
    <source>
        <dbReference type="Google" id="ProtNLM"/>
    </source>
</evidence>